<reference evidence="3 4" key="1">
    <citation type="submission" date="2018-08" db="EMBL/GenBank/DDBJ databases">
        <title>Aphanomyces genome sequencing and annotation.</title>
        <authorList>
            <person name="Minardi D."/>
            <person name="Oidtmann B."/>
            <person name="Van Der Giezen M."/>
            <person name="Studholme D.J."/>
        </authorList>
    </citation>
    <scope>NUCLEOTIDE SEQUENCE [LARGE SCALE GENOMIC DNA]</scope>
    <source>
        <strain evidence="3 4">Kv</strain>
    </source>
</reference>
<feature type="transmembrane region" description="Helical" evidence="2">
    <location>
        <begin position="78"/>
        <end position="96"/>
    </location>
</feature>
<feature type="transmembrane region" description="Helical" evidence="2">
    <location>
        <begin position="692"/>
        <end position="713"/>
    </location>
</feature>
<feature type="non-terminal residue" evidence="3">
    <location>
        <position position="1043"/>
    </location>
</feature>
<dbReference type="VEuPathDB" id="FungiDB:H257_05703"/>
<name>A0A397AIW9_APHAT</name>
<feature type="transmembrane region" description="Helical" evidence="2">
    <location>
        <begin position="308"/>
        <end position="328"/>
    </location>
</feature>
<organism evidence="3 4">
    <name type="scientific">Aphanomyces astaci</name>
    <name type="common">Crayfish plague agent</name>
    <dbReference type="NCBI Taxonomy" id="112090"/>
    <lineage>
        <taxon>Eukaryota</taxon>
        <taxon>Sar</taxon>
        <taxon>Stramenopiles</taxon>
        <taxon>Oomycota</taxon>
        <taxon>Saprolegniomycetes</taxon>
        <taxon>Saprolegniales</taxon>
        <taxon>Verrucalvaceae</taxon>
        <taxon>Aphanomyces</taxon>
    </lineage>
</organism>
<protein>
    <recommendedName>
        <fullName evidence="5">Piezo non-specific cation channel R-Ras-binding domain-containing protein</fullName>
    </recommendedName>
</protein>
<feature type="transmembrane region" description="Helical" evidence="2">
    <location>
        <begin position="897"/>
        <end position="914"/>
    </location>
</feature>
<feature type="transmembrane region" description="Helical" evidence="2">
    <location>
        <begin position="585"/>
        <end position="603"/>
    </location>
</feature>
<feature type="transmembrane region" description="Helical" evidence="2">
    <location>
        <begin position="103"/>
        <end position="123"/>
    </location>
</feature>
<feature type="transmembrane region" description="Helical" evidence="2">
    <location>
        <begin position="719"/>
        <end position="736"/>
    </location>
</feature>
<accession>A0A397AIW9</accession>
<comment type="caution">
    <text evidence="3">The sequence shown here is derived from an EMBL/GenBank/DDBJ whole genome shotgun (WGS) entry which is preliminary data.</text>
</comment>
<dbReference type="Proteomes" id="UP000265427">
    <property type="component" value="Unassembled WGS sequence"/>
</dbReference>
<feature type="transmembrane region" description="Helical" evidence="2">
    <location>
        <begin position="250"/>
        <end position="270"/>
    </location>
</feature>
<evidence type="ECO:0000313" key="3">
    <source>
        <dbReference type="EMBL" id="RHY07016.1"/>
    </source>
</evidence>
<keyword evidence="2" id="KW-0472">Membrane</keyword>
<sequence>MDSAYRFTSTPPHDVQLIAGSASREPENLLPSTKPPSCVQEPSSIKLWSKATLVKVLWFLADVVFSLSLLLATAVRGSALSSLYLLSWIIGILYSFKSRALAAFTILVATVGVAANTYCIVWYETARANDDNAAMLNLPTNQSVADMFPIPGKDILAVAGIKYMESWDDYMFGVGPDVLILVSTSVHLYFIYRQRKTQDAAIPITMPSATAAPSSYFSKEALVVILRGSELIVLVSLLLCAFSSPGYLGALYYLVFTYCLVVWTFWSPKITRSQLERHQSTFCYFFGPTSMKLMIAYTIPTWANWQGYVFYGSTLFLLATASRTYPIYLQLASSSLPSAVSSSSDATSAVSSASLQRVPSTGESVYHDSQPLVMSSSLRHRRVGSANHVSSQASSFYSARESDHSDDSPHESEHAAIVSAQDLLHQENLVVRIFLEDRGVLGAIAAAIFWCVSYPSHLLGVLFGMALVTLGTYGLVIPRLLLLVLNLYAVVVSVVTYALDVPILVSFQWVQSQKALLGVTSSQFPLVDLSIHHSCLIVMCFCLRIRLRYRDLLRELRHDQALERLNAQVRISALSDMSAADTPRMWRYLLAYTLVVCFLMYIWNVVCPTSFDQTTMETVGLTCFAGASPASSWNVLWPTLFIAQLILIVQVVIQLVIYMKSDSGRPDRDAMMRQAPGRPIYFISRLTLEVDLVFRLVGGVVAYAGFLFLGFVYEVDADGRVTLIGLLQVLLMFTLLGSHMGSMVKSPRGNSTKTQFLWRLVLVYEGIVLVLRYIYQFRAVEDFIRTHWHLTNVLTIEDFGLKRYSDTNELSGLFAYLFPTALRKLPTYEILTPGRSVAMDGVVAVMAEFKRMVFVNSPIVLVLFNMGVVCHNINAFNVTYLSLLLATLFKPKWTGSWKSLFWLSSFFVLCLYAFQARSLQPDKLAVLFGSDFAAKVEENANWFGLARINKTLATPSSTSSSTDTANGGNYFHATIWSMTWQHLVVMLLCVVTRASHFWDPDKDKPVGRRRKHHQQPKRRETFERWMAADAEDADEYEDGGGGG</sequence>
<keyword evidence="2" id="KW-0812">Transmembrane</keyword>
<feature type="transmembrane region" description="Helical" evidence="2">
    <location>
        <begin position="859"/>
        <end position="885"/>
    </location>
</feature>
<feature type="transmembrane region" description="Helical" evidence="2">
    <location>
        <begin position="429"/>
        <end position="450"/>
    </location>
</feature>
<feature type="transmembrane region" description="Helical" evidence="2">
    <location>
        <begin position="224"/>
        <end position="244"/>
    </location>
</feature>
<evidence type="ECO:0008006" key="5">
    <source>
        <dbReference type="Google" id="ProtNLM"/>
    </source>
</evidence>
<feature type="transmembrane region" description="Helical" evidence="2">
    <location>
        <begin position="53"/>
        <end position="72"/>
    </location>
</feature>
<feature type="transmembrane region" description="Helical" evidence="2">
    <location>
        <begin position="282"/>
        <end position="302"/>
    </location>
</feature>
<feature type="transmembrane region" description="Helical" evidence="2">
    <location>
        <begin position="635"/>
        <end position="658"/>
    </location>
</feature>
<feature type="transmembrane region" description="Helical" evidence="2">
    <location>
        <begin position="456"/>
        <end position="476"/>
    </location>
</feature>
<evidence type="ECO:0000256" key="1">
    <source>
        <dbReference type="SAM" id="MobiDB-lite"/>
    </source>
</evidence>
<gene>
    <name evidence="3" type="ORF">DYB36_008890</name>
</gene>
<feature type="region of interest" description="Disordered" evidence="1">
    <location>
        <begin position="1002"/>
        <end position="1043"/>
    </location>
</feature>
<evidence type="ECO:0000256" key="2">
    <source>
        <dbReference type="SAM" id="Phobius"/>
    </source>
</evidence>
<feature type="transmembrane region" description="Helical" evidence="2">
    <location>
        <begin position="529"/>
        <end position="547"/>
    </location>
</feature>
<feature type="transmembrane region" description="Helical" evidence="2">
    <location>
        <begin position="170"/>
        <end position="192"/>
    </location>
</feature>
<dbReference type="AlphaFoldDB" id="A0A397AIW9"/>
<dbReference type="EMBL" id="QUSZ01006089">
    <property type="protein sequence ID" value="RHY07016.1"/>
    <property type="molecule type" value="Genomic_DNA"/>
</dbReference>
<keyword evidence="2" id="KW-1133">Transmembrane helix</keyword>
<evidence type="ECO:0000313" key="4">
    <source>
        <dbReference type="Proteomes" id="UP000265427"/>
    </source>
</evidence>
<feature type="transmembrane region" description="Helical" evidence="2">
    <location>
        <begin position="756"/>
        <end position="775"/>
    </location>
</feature>
<feature type="compositionally biased region" description="Acidic residues" evidence="1">
    <location>
        <begin position="1029"/>
        <end position="1043"/>
    </location>
</feature>
<feature type="compositionally biased region" description="Basic residues" evidence="1">
    <location>
        <begin position="1007"/>
        <end position="1016"/>
    </location>
</feature>
<proteinExistence type="predicted"/>
<feature type="transmembrane region" description="Helical" evidence="2">
    <location>
        <begin position="483"/>
        <end position="509"/>
    </location>
</feature>